<keyword evidence="3" id="KW-0812">Transmembrane</keyword>
<evidence type="ECO:0000256" key="9">
    <source>
        <dbReference type="ARBA" id="ARBA00023284"/>
    </source>
</evidence>
<protein>
    <submittedName>
        <fullName evidence="10">Thioredoxin domain-containing protein</fullName>
    </submittedName>
</protein>
<dbReference type="Proteomes" id="UP000281028">
    <property type="component" value="Unassembled WGS sequence"/>
</dbReference>
<gene>
    <name evidence="10" type="ORF">ECE50_018345</name>
</gene>
<keyword evidence="4" id="KW-0874">Quinone</keyword>
<dbReference type="InterPro" id="IPR012336">
    <property type="entry name" value="Thioredoxin-like_fold"/>
</dbReference>
<evidence type="ECO:0000256" key="3">
    <source>
        <dbReference type="ARBA" id="ARBA00022692"/>
    </source>
</evidence>
<dbReference type="InterPro" id="IPR012932">
    <property type="entry name" value="VKOR"/>
</dbReference>
<evidence type="ECO:0000313" key="10">
    <source>
        <dbReference type="EMBL" id="NSL88809.1"/>
    </source>
</evidence>
<evidence type="ECO:0000313" key="11">
    <source>
        <dbReference type="Proteomes" id="UP000281028"/>
    </source>
</evidence>
<dbReference type="GO" id="GO:0006508">
    <property type="term" value="P:proteolysis"/>
    <property type="evidence" value="ECO:0007669"/>
    <property type="project" value="InterPro"/>
</dbReference>
<dbReference type="GO" id="GO:0005524">
    <property type="term" value="F:ATP binding"/>
    <property type="evidence" value="ECO:0007669"/>
    <property type="project" value="InterPro"/>
</dbReference>
<dbReference type="Gene3D" id="3.90.70.10">
    <property type="entry name" value="Cysteine proteinases"/>
    <property type="match status" value="1"/>
</dbReference>
<dbReference type="GO" id="GO:0008233">
    <property type="term" value="F:peptidase activity"/>
    <property type="evidence" value="ECO:0007669"/>
    <property type="project" value="InterPro"/>
</dbReference>
<evidence type="ECO:0000256" key="7">
    <source>
        <dbReference type="ARBA" id="ARBA00023136"/>
    </source>
</evidence>
<proteinExistence type="inferred from homology"/>
<dbReference type="GO" id="GO:0048038">
    <property type="term" value="F:quinone binding"/>
    <property type="evidence" value="ECO:0007669"/>
    <property type="project" value="UniProtKB-KW"/>
</dbReference>
<dbReference type="InterPro" id="IPR038354">
    <property type="entry name" value="VKOR_sf"/>
</dbReference>
<dbReference type="Gene3D" id="1.20.1440.130">
    <property type="entry name" value="VKOR domain"/>
    <property type="match status" value="1"/>
</dbReference>
<dbReference type="Gene3D" id="3.40.30.10">
    <property type="entry name" value="Glutaredoxin"/>
    <property type="match status" value="1"/>
</dbReference>
<name>A0A433WG21_9BACT</name>
<evidence type="ECO:0000256" key="5">
    <source>
        <dbReference type="ARBA" id="ARBA00022989"/>
    </source>
</evidence>
<dbReference type="PROSITE" id="PS50990">
    <property type="entry name" value="PEPTIDASE_C39"/>
    <property type="match status" value="1"/>
</dbReference>
<keyword evidence="5" id="KW-1133">Transmembrane helix</keyword>
<evidence type="ECO:0000256" key="6">
    <source>
        <dbReference type="ARBA" id="ARBA00023002"/>
    </source>
</evidence>
<evidence type="ECO:0000256" key="1">
    <source>
        <dbReference type="ARBA" id="ARBA00004141"/>
    </source>
</evidence>
<accession>A0A433WG21</accession>
<dbReference type="EMBL" id="RIAR02000001">
    <property type="protein sequence ID" value="NSL88809.1"/>
    <property type="molecule type" value="Genomic_DNA"/>
</dbReference>
<dbReference type="GO" id="GO:0016020">
    <property type="term" value="C:membrane"/>
    <property type="evidence" value="ECO:0007669"/>
    <property type="project" value="UniProtKB-SubCell"/>
</dbReference>
<dbReference type="GO" id="GO:0016491">
    <property type="term" value="F:oxidoreductase activity"/>
    <property type="evidence" value="ECO:0007669"/>
    <property type="project" value="UniProtKB-KW"/>
</dbReference>
<evidence type="ECO:0000256" key="8">
    <source>
        <dbReference type="ARBA" id="ARBA00023157"/>
    </source>
</evidence>
<keyword evidence="9" id="KW-0676">Redox-active center</keyword>
<keyword evidence="6" id="KW-0560">Oxidoreductase</keyword>
<dbReference type="OrthoDB" id="1100563at2"/>
<dbReference type="Pfam" id="PF03412">
    <property type="entry name" value="Peptidase_C39"/>
    <property type="match status" value="1"/>
</dbReference>
<comment type="subcellular location">
    <subcellularLocation>
        <location evidence="1">Membrane</location>
        <topology evidence="1">Multi-pass membrane protein</topology>
    </subcellularLocation>
</comment>
<evidence type="ECO:0000256" key="2">
    <source>
        <dbReference type="ARBA" id="ARBA00006214"/>
    </source>
</evidence>
<keyword evidence="11" id="KW-1185">Reference proteome</keyword>
<evidence type="ECO:0000256" key="4">
    <source>
        <dbReference type="ARBA" id="ARBA00022719"/>
    </source>
</evidence>
<reference evidence="10" key="1">
    <citation type="submission" date="2020-05" db="EMBL/GenBank/DDBJ databases">
        <title>Chitinophaga laudate sp. nov., isolated from a tropical peat swamp.</title>
        <authorList>
            <person name="Goh C.B.S."/>
            <person name="Lee M.S."/>
            <person name="Parimannan S."/>
            <person name="Pasbakhsh P."/>
            <person name="Yule C.M."/>
            <person name="Rajandas H."/>
            <person name="Loke S."/>
            <person name="Croft L."/>
            <person name="Tan J.B.L."/>
        </authorList>
    </citation>
    <scope>NUCLEOTIDE SEQUENCE</scope>
    <source>
        <strain evidence="10">Mgbs1</strain>
    </source>
</reference>
<keyword evidence="7" id="KW-0472">Membrane</keyword>
<dbReference type="Pfam" id="PF13462">
    <property type="entry name" value="Thioredoxin_4"/>
    <property type="match status" value="1"/>
</dbReference>
<dbReference type="InterPro" id="IPR005074">
    <property type="entry name" value="Peptidase_C39"/>
</dbReference>
<dbReference type="CDD" id="cd12921">
    <property type="entry name" value="VKOR_4"/>
    <property type="match status" value="1"/>
</dbReference>
<keyword evidence="8" id="KW-1015">Disulfide bond</keyword>
<comment type="caution">
    <text evidence="10">The sequence shown here is derived from an EMBL/GenBank/DDBJ whole genome shotgun (WGS) entry which is preliminary data.</text>
</comment>
<organism evidence="10 11">
    <name type="scientific">Chitinophaga solisilvae</name>
    <dbReference type="NCBI Taxonomy" id="1233460"/>
    <lineage>
        <taxon>Bacteria</taxon>
        <taxon>Pseudomonadati</taxon>
        <taxon>Bacteroidota</taxon>
        <taxon>Chitinophagia</taxon>
        <taxon>Chitinophagales</taxon>
        <taxon>Chitinophagaceae</taxon>
        <taxon>Chitinophaga</taxon>
    </lineage>
</organism>
<dbReference type="InterPro" id="IPR036249">
    <property type="entry name" value="Thioredoxin-like_sf"/>
</dbReference>
<dbReference type="AlphaFoldDB" id="A0A433WG21"/>
<sequence length="546" mass="61497">MPLRTLFAGRKENDLFKTCHYLLESLKINFTTRGLSETLQHHVEYPSLLSLKDTLSEYGIESAAIEKGAHSYEAFETPFICSIQQEGWHMAYFTIVTRAEAGRIEYLDPLTDKLQQLPLEDFEKIDKHILLLLDTDAAKHEKNYAANRKIQRNNLLAGRVPLLLAFAAIIFAAVRIYTHAAGILSWCSAGFLLSSFLGLVISSLLIWNEIDAHNPFIKEVCGGNSKKLNCNAVLSSAGASLFGINWSVWGFSFFASFFSAQLLFPADTRFMLIWSALSLLAAPYILFSVYYQWQIVKQWCPLCLAVQVLLAVNALIAGAFLWGTPVAVTDIAPYSVAVTLLTGLLILVLTNTIIPELRSARDGRSYEMKWKKLKYNPEIFQALLDKSDRVNISADSLGITVGNPAAANEIIKVCNPYCGPCSKTHPELEHIINNNPDVKLRIIFTASGEDSDKRTFPVAHLLAIQEKYGSEKVQQALDDWYLAREKNYETFALKYPMNGELQTQREKIHAMRNWCDAMKIRATPTIYINGKELPDNYRVAELKNFF</sequence>
<dbReference type="Pfam" id="PF07884">
    <property type="entry name" value="VKOR"/>
    <property type="match status" value="1"/>
</dbReference>
<comment type="similarity">
    <text evidence="2">Belongs to the VKOR family.</text>
</comment>
<dbReference type="SUPFAM" id="SSF52833">
    <property type="entry name" value="Thioredoxin-like"/>
    <property type="match status" value="1"/>
</dbReference>